<keyword evidence="2" id="KW-1185">Reference proteome</keyword>
<sequence>MEKMSQRTKSKWPGPLHTV</sequence>
<name>A0A0B0PD82_GOSAR</name>
<reference evidence="2" key="1">
    <citation type="submission" date="2014-09" db="EMBL/GenBank/DDBJ databases">
        <authorList>
            <person name="Mudge J."/>
            <person name="Ramaraj T."/>
            <person name="Lindquist I.E."/>
            <person name="Bharti A.K."/>
            <person name="Sundararajan A."/>
            <person name="Cameron C.T."/>
            <person name="Woodward J.E."/>
            <person name="May G.D."/>
            <person name="Brubaker C."/>
            <person name="Broadhvest J."/>
            <person name="Wilkins T.A."/>
        </authorList>
    </citation>
    <scope>NUCLEOTIDE SEQUENCE</scope>
    <source>
        <strain evidence="2">cv. AKA8401</strain>
    </source>
</reference>
<proteinExistence type="predicted"/>
<accession>A0A0B0PD82</accession>
<protein>
    <submittedName>
        <fullName evidence="1">Uncharacterized protein</fullName>
    </submittedName>
</protein>
<gene>
    <name evidence="1" type="ORF">F383_29754</name>
</gene>
<organism evidence="1 2">
    <name type="scientific">Gossypium arboreum</name>
    <name type="common">Tree cotton</name>
    <name type="synonym">Gossypium nanking</name>
    <dbReference type="NCBI Taxonomy" id="29729"/>
    <lineage>
        <taxon>Eukaryota</taxon>
        <taxon>Viridiplantae</taxon>
        <taxon>Streptophyta</taxon>
        <taxon>Embryophyta</taxon>
        <taxon>Tracheophyta</taxon>
        <taxon>Spermatophyta</taxon>
        <taxon>Magnoliopsida</taxon>
        <taxon>eudicotyledons</taxon>
        <taxon>Gunneridae</taxon>
        <taxon>Pentapetalae</taxon>
        <taxon>rosids</taxon>
        <taxon>malvids</taxon>
        <taxon>Malvales</taxon>
        <taxon>Malvaceae</taxon>
        <taxon>Malvoideae</taxon>
        <taxon>Gossypium</taxon>
    </lineage>
</organism>
<evidence type="ECO:0000313" key="2">
    <source>
        <dbReference type="Proteomes" id="UP000032142"/>
    </source>
</evidence>
<dbReference type="AlphaFoldDB" id="A0A0B0PD82"/>
<dbReference type="EMBL" id="KN423188">
    <property type="protein sequence ID" value="KHG22892.1"/>
    <property type="molecule type" value="Genomic_DNA"/>
</dbReference>
<dbReference type="Proteomes" id="UP000032142">
    <property type="component" value="Unassembled WGS sequence"/>
</dbReference>
<evidence type="ECO:0000313" key="1">
    <source>
        <dbReference type="EMBL" id="KHG22892.1"/>
    </source>
</evidence>